<protein>
    <submittedName>
        <fullName evidence="2">Uncharacterized protein DUF4920</fullName>
    </submittedName>
</protein>
<evidence type="ECO:0000313" key="2">
    <source>
        <dbReference type="EMBL" id="RKR82958.1"/>
    </source>
</evidence>
<dbReference type="EMBL" id="RBKU01000001">
    <property type="protein sequence ID" value="RKR82958.1"/>
    <property type="molecule type" value="Genomic_DNA"/>
</dbReference>
<evidence type="ECO:0000256" key="1">
    <source>
        <dbReference type="SAM" id="SignalP"/>
    </source>
</evidence>
<dbReference type="RefSeq" id="WP_121201995.1">
    <property type="nucleotide sequence ID" value="NZ_RBKU01000001.1"/>
</dbReference>
<dbReference type="OrthoDB" id="129527at2"/>
<sequence length="158" mass="16990">MKLTILFIAFALASSVTFAQSKITPARAGVTYGKTVTADKAVGVAALKTELSKDSVYKGKISGEVVEVCKKKGCFMKIKQLDGSSPIMVQFTDYAFFMPQNIVGKKVVVEGVAKLNETSVTELRHYAADAGKTKDEIASIVEPKKDIHIMADGVLVVE</sequence>
<feature type="chain" id="PRO_5019866864" evidence="1">
    <location>
        <begin position="20"/>
        <end position="158"/>
    </location>
</feature>
<name>A0A495J3K8_9SPHI</name>
<keyword evidence="3" id="KW-1185">Reference proteome</keyword>
<comment type="caution">
    <text evidence="2">The sequence shown here is derived from an EMBL/GenBank/DDBJ whole genome shotgun (WGS) entry which is preliminary data.</text>
</comment>
<dbReference type="Proteomes" id="UP000268007">
    <property type="component" value="Unassembled WGS sequence"/>
</dbReference>
<gene>
    <name evidence="2" type="ORF">BDD43_3157</name>
</gene>
<keyword evidence="1" id="KW-0732">Signal</keyword>
<feature type="signal peptide" evidence="1">
    <location>
        <begin position="1"/>
        <end position="19"/>
    </location>
</feature>
<evidence type="ECO:0000313" key="3">
    <source>
        <dbReference type="Proteomes" id="UP000268007"/>
    </source>
</evidence>
<organism evidence="2 3">
    <name type="scientific">Mucilaginibacter gracilis</name>
    <dbReference type="NCBI Taxonomy" id="423350"/>
    <lineage>
        <taxon>Bacteria</taxon>
        <taxon>Pseudomonadati</taxon>
        <taxon>Bacteroidota</taxon>
        <taxon>Sphingobacteriia</taxon>
        <taxon>Sphingobacteriales</taxon>
        <taxon>Sphingobacteriaceae</taxon>
        <taxon>Mucilaginibacter</taxon>
    </lineage>
</organism>
<dbReference type="AlphaFoldDB" id="A0A495J3K8"/>
<reference evidence="2 3" key="1">
    <citation type="submission" date="2018-10" db="EMBL/GenBank/DDBJ databases">
        <title>Genomic Encyclopedia of Archaeal and Bacterial Type Strains, Phase II (KMG-II): from individual species to whole genera.</title>
        <authorList>
            <person name="Goeker M."/>
        </authorList>
    </citation>
    <scope>NUCLEOTIDE SEQUENCE [LARGE SCALE GENOMIC DNA]</scope>
    <source>
        <strain evidence="2 3">DSM 18602</strain>
    </source>
</reference>
<dbReference type="InterPro" id="IPR032577">
    <property type="entry name" value="DUF4920"/>
</dbReference>
<dbReference type="Pfam" id="PF16267">
    <property type="entry name" value="DUF4920"/>
    <property type="match status" value="1"/>
</dbReference>
<accession>A0A495J3K8</accession>
<proteinExistence type="predicted"/>